<organism evidence="12 13">
    <name type="scientific">Athene cunicularia</name>
    <name type="common">Burrowing owl</name>
    <name type="synonym">Speotyto cunicularia</name>
    <dbReference type="NCBI Taxonomy" id="194338"/>
    <lineage>
        <taxon>Eukaryota</taxon>
        <taxon>Metazoa</taxon>
        <taxon>Chordata</taxon>
        <taxon>Craniata</taxon>
        <taxon>Vertebrata</taxon>
        <taxon>Euteleostomi</taxon>
        <taxon>Archelosauria</taxon>
        <taxon>Archosauria</taxon>
        <taxon>Dinosauria</taxon>
        <taxon>Saurischia</taxon>
        <taxon>Theropoda</taxon>
        <taxon>Coelurosauria</taxon>
        <taxon>Aves</taxon>
        <taxon>Neognathae</taxon>
        <taxon>Neoaves</taxon>
        <taxon>Telluraves</taxon>
        <taxon>Strigiformes</taxon>
        <taxon>Strigidae</taxon>
        <taxon>Athene</taxon>
    </lineage>
</organism>
<feature type="compositionally biased region" description="Low complexity" evidence="10">
    <location>
        <begin position="631"/>
        <end position="645"/>
    </location>
</feature>
<feature type="region of interest" description="Disordered" evidence="10">
    <location>
        <begin position="1116"/>
        <end position="1150"/>
    </location>
</feature>
<dbReference type="PANTHER" id="PTHR16500">
    <property type="entry name" value="BRCA2-INTERACTING TRANSCRIPTIONAL REPRESSOR EMSY"/>
    <property type="match status" value="1"/>
</dbReference>
<dbReference type="InterPro" id="IPR033482">
    <property type="entry name" value="EMSY"/>
</dbReference>
<comment type="subcellular location">
    <subcellularLocation>
        <location evidence="1">Nucleus</location>
    </subcellularLocation>
</comment>
<dbReference type="GO" id="GO:0006325">
    <property type="term" value="P:chromatin organization"/>
    <property type="evidence" value="ECO:0007669"/>
    <property type="project" value="UniProtKB-KW"/>
</dbReference>
<keyword evidence="8" id="KW-0539">Nucleus</keyword>
<dbReference type="Pfam" id="PF03735">
    <property type="entry name" value="ENT"/>
    <property type="match status" value="1"/>
</dbReference>
<dbReference type="SMART" id="SM01191">
    <property type="entry name" value="ENT"/>
    <property type="match status" value="1"/>
</dbReference>
<evidence type="ECO:0000256" key="1">
    <source>
        <dbReference type="ARBA" id="ARBA00004123"/>
    </source>
</evidence>
<dbReference type="GO" id="GO:0006281">
    <property type="term" value="P:DNA repair"/>
    <property type="evidence" value="ECO:0007669"/>
    <property type="project" value="UniProtKB-KW"/>
</dbReference>
<protein>
    <recommendedName>
        <fullName evidence="9">BRCA2-interacting transcriptional repressor EMSY</fullName>
    </recommendedName>
</protein>
<keyword evidence="4" id="KW-0156">Chromatin regulator</keyword>
<evidence type="ECO:0000313" key="13">
    <source>
        <dbReference type="Proteomes" id="UP000472269"/>
    </source>
</evidence>
<dbReference type="AlphaFoldDB" id="A0A663LJX7"/>
<feature type="compositionally biased region" description="Polar residues" evidence="10">
    <location>
        <begin position="1140"/>
        <end position="1150"/>
    </location>
</feature>
<evidence type="ECO:0000313" key="12">
    <source>
        <dbReference type="Ensembl" id="ENSACUP00000000044.1"/>
    </source>
</evidence>
<feature type="region of interest" description="Disordered" evidence="10">
    <location>
        <begin position="150"/>
        <end position="179"/>
    </location>
</feature>
<evidence type="ECO:0000256" key="10">
    <source>
        <dbReference type="SAM" id="MobiDB-lite"/>
    </source>
</evidence>
<dbReference type="PROSITE" id="PS51138">
    <property type="entry name" value="ENT"/>
    <property type="match status" value="1"/>
</dbReference>
<evidence type="ECO:0000256" key="3">
    <source>
        <dbReference type="ARBA" id="ARBA00022763"/>
    </source>
</evidence>
<evidence type="ECO:0000256" key="4">
    <source>
        <dbReference type="ARBA" id="ARBA00022853"/>
    </source>
</evidence>
<feature type="compositionally biased region" description="Polar residues" evidence="10">
    <location>
        <begin position="1029"/>
        <end position="1042"/>
    </location>
</feature>
<dbReference type="PANTHER" id="PTHR16500:SF3">
    <property type="entry name" value="BRCA2-INTERACTING TRANSCRIPTIONAL REPRESSOR EMSY"/>
    <property type="match status" value="1"/>
</dbReference>
<feature type="region of interest" description="Disordered" evidence="10">
    <location>
        <begin position="993"/>
        <end position="1016"/>
    </location>
</feature>
<reference evidence="12" key="1">
    <citation type="submission" date="2025-08" db="UniProtKB">
        <authorList>
            <consortium name="Ensembl"/>
        </authorList>
    </citation>
    <scope>IDENTIFICATION</scope>
</reference>
<feature type="region of interest" description="Disordered" evidence="10">
    <location>
        <begin position="1029"/>
        <end position="1049"/>
    </location>
</feature>
<keyword evidence="3" id="KW-0227">DNA damage</keyword>
<keyword evidence="2" id="KW-0678">Repressor</keyword>
<feature type="domain" description="ENT" evidence="11">
    <location>
        <begin position="16"/>
        <end position="100"/>
    </location>
</feature>
<dbReference type="Ensembl" id="ENSACUT00000000048.1">
    <property type="protein sequence ID" value="ENSACUP00000000044.1"/>
    <property type="gene ID" value="ENSACUG00000000038.1"/>
</dbReference>
<dbReference type="SUPFAM" id="SSF158639">
    <property type="entry name" value="ENT-like"/>
    <property type="match status" value="1"/>
</dbReference>
<dbReference type="InterPro" id="IPR036142">
    <property type="entry name" value="ENT_dom-like_sf"/>
</dbReference>
<dbReference type="Proteomes" id="UP000472269">
    <property type="component" value="Unplaced"/>
</dbReference>
<feature type="region of interest" description="Disordered" evidence="10">
    <location>
        <begin position="192"/>
        <end position="215"/>
    </location>
</feature>
<feature type="region of interest" description="Disordered" evidence="10">
    <location>
        <begin position="615"/>
        <end position="645"/>
    </location>
</feature>
<evidence type="ECO:0000256" key="8">
    <source>
        <dbReference type="ARBA" id="ARBA00023242"/>
    </source>
</evidence>
<evidence type="ECO:0000256" key="9">
    <source>
        <dbReference type="ARBA" id="ARBA00073247"/>
    </source>
</evidence>
<feature type="compositionally biased region" description="Polar residues" evidence="10">
    <location>
        <begin position="999"/>
        <end position="1014"/>
    </location>
</feature>
<accession>A0A663LJX7</accession>
<evidence type="ECO:0000259" key="11">
    <source>
        <dbReference type="PROSITE" id="PS51138"/>
    </source>
</evidence>
<keyword evidence="5" id="KW-0805">Transcription regulation</keyword>
<feature type="compositionally biased region" description="Acidic residues" evidence="10">
    <location>
        <begin position="1120"/>
        <end position="1138"/>
    </location>
</feature>
<dbReference type="Gene3D" id="1.10.1240.40">
    <property type="entry name" value="ENT domain"/>
    <property type="match status" value="1"/>
</dbReference>
<feature type="compositionally biased region" description="Low complexity" evidence="10">
    <location>
        <begin position="150"/>
        <end position="165"/>
    </location>
</feature>
<evidence type="ECO:0000256" key="6">
    <source>
        <dbReference type="ARBA" id="ARBA00023163"/>
    </source>
</evidence>
<evidence type="ECO:0000256" key="7">
    <source>
        <dbReference type="ARBA" id="ARBA00023204"/>
    </source>
</evidence>
<evidence type="ECO:0000256" key="5">
    <source>
        <dbReference type="ARBA" id="ARBA00023015"/>
    </source>
</evidence>
<reference evidence="12" key="2">
    <citation type="submission" date="2025-09" db="UniProtKB">
        <authorList>
            <consortium name="Ensembl"/>
        </authorList>
    </citation>
    <scope>IDENTIFICATION</scope>
</reference>
<name>A0A663LJX7_ATHCN</name>
<keyword evidence="6" id="KW-0804">Transcription</keyword>
<evidence type="ECO:0000256" key="2">
    <source>
        <dbReference type="ARBA" id="ARBA00022491"/>
    </source>
</evidence>
<sequence>MPVVWPTLLDLSRDECKRILRKLELEAYAGVISALRAQGDLTKEKKDLLGELSKVLSISTERHRAEVRRAVNDERLTTIAHNMSGPNSSSEWSIEGRRLVPLMPRLVPQTAFTVTANAVANAAVQHNASLPVPAETGNKEVVVCYSYTSTTSTPTSAPVPSGSVATVKSPRPASPASNVVVLPSGSTVYVKSVSCSDDDEKPRKRRRTNSSSSSPVLLKEVPKAVTPVTKTITVPVSGSPKMSNIMQSIANSLPPHMSPVKITFTKPSTQTTNTTTQKVIIVTTSPSSTFVPNILSKSHNYAAVTKLVPTSVIASTTQKQPVVITASQSSLVSSSSSSSSCSTPSCTANTIAVTAVVSSTPSVVMSTVAQGVKIITQQVQPSKILPKPVTATLPSSSNSPIMVVSSNGTIMTTKLVTTPTGTQATYTRPTVSPSIGARMAGTPGAATYVKTTSGSIITVVPKSLATLGGKIISSNIVSGTTTKITTIPMTSKPNVIVVQKTTGKGTTIQGLPGKNVVTTLLNAGGEKTIQAVPAGAKPAIITATRPITKMIVTQPKGIGSTVQPATKIIPTKIVYGQQGKTQVLIKPKPVTFQATVVSEQTRQLVTETLQQASRVAETGNSSLPEVKEEPQTYTDSSSSSTESSQSSQGVYWCRRKYRLSPKNAKSELVAEYITTVSHRSQPHQQSSQPQRTLLQHVAQSQTATQTSVVVKSIPASSTGAITHIMQQALSSHTAFTKHSEQLGTEEGEVEEMDTLDPQTGLFYRSALTQSQAQKQQKLSQPQLEQTQLQVKTLQCFQTKQKQTIHLQADQIQHKLPQMPQLSIRHQKLTPLQQEQAQTKPDAQHPPHHMVAKERQLPTLVAQPQQTVVQVLAVKTTQQLPKLQQAPTAQKIYVQPQPPQSQMQLPASSEKQPASQVQHPIITQGSTVTKITFEGRQPPSVSKVAGGSSVPKLALPVTSLFPMQASMKTAVADILRVSMVEAQIDTNVEQTIVDPPDKAMSTSKLASEAESSPCTQVPRVTAVGMTATSIPQQQTRAESSSSPPAVGPTLTERKLDAQGMPTTNQFVHIQNISQKKAEESSSEIVIQTIPHYSIPCHSSSNVVVEPSGLLELNNFTSQRLDDEETAMEQDVDSSTEDGTEPSPSRSSAEQS</sequence>
<keyword evidence="7" id="KW-0234">DNA repair</keyword>
<proteinExistence type="predicted"/>
<dbReference type="GO" id="GO:0005654">
    <property type="term" value="C:nucleoplasm"/>
    <property type="evidence" value="ECO:0007669"/>
    <property type="project" value="TreeGrafter"/>
</dbReference>
<keyword evidence="13" id="KW-1185">Reference proteome</keyword>
<dbReference type="InterPro" id="IPR005491">
    <property type="entry name" value="ENT_dom"/>
</dbReference>
<dbReference type="FunFam" id="1.10.1240.40:FF:000001">
    <property type="entry name" value="BRCA2-interacting transcriptional repressor EMSY isoform X1"/>
    <property type="match status" value="1"/>
</dbReference>
<gene>
    <name evidence="12" type="primary">EMSY</name>
</gene>
<dbReference type="GO" id="GO:0006355">
    <property type="term" value="P:regulation of DNA-templated transcription"/>
    <property type="evidence" value="ECO:0007669"/>
    <property type="project" value="InterPro"/>
</dbReference>